<keyword evidence="4" id="KW-1185">Reference proteome</keyword>
<comment type="caution">
    <text evidence="3">The sequence shown here is derived from an EMBL/GenBank/DDBJ whole genome shotgun (WGS) entry which is preliminary data.</text>
</comment>
<feature type="region of interest" description="Disordered" evidence="1">
    <location>
        <begin position="142"/>
        <end position="161"/>
    </location>
</feature>
<protein>
    <submittedName>
        <fullName evidence="3">DUF6194 family protein</fullName>
    </submittedName>
</protein>
<reference evidence="3 4" key="1">
    <citation type="submission" date="2023-01" db="EMBL/GenBank/DDBJ databases">
        <title>Draft genome sequence of Nocardiopsis sp. RSe5-2 isolated from halophytes.</title>
        <authorList>
            <person name="Duangmal K."/>
            <person name="Chantavorakit T."/>
        </authorList>
    </citation>
    <scope>NUCLEOTIDE SEQUENCE [LARGE SCALE GENOMIC DNA]</scope>
    <source>
        <strain evidence="3 4">RSe5-2</strain>
    </source>
</reference>
<dbReference type="Pfam" id="PF19694">
    <property type="entry name" value="DUF6194"/>
    <property type="match status" value="1"/>
</dbReference>
<sequence>MQRILDAVRALDGVLELAPTEGSGFPELAWGDHFFYYAPDGKVPEREQPYATIVTKDYPDDTASDLDPEGRWRLNIHVGKAVAAEVAGEGPEGAVGPPDFAAADVFLPHPVYGSLGWIAVVVPGERTFDRAVELLRDAHEQARKRAERRSAVGGSGGGAEG</sequence>
<organism evidence="3 4">
    <name type="scientific">Nocardiopsis endophytica</name>
    <dbReference type="NCBI Taxonomy" id="3018445"/>
    <lineage>
        <taxon>Bacteria</taxon>
        <taxon>Bacillati</taxon>
        <taxon>Actinomycetota</taxon>
        <taxon>Actinomycetes</taxon>
        <taxon>Streptosporangiales</taxon>
        <taxon>Nocardiopsidaceae</taxon>
        <taxon>Nocardiopsis</taxon>
    </lineage>
</organism>
<proteinExistence type="predicted"/>
<dbReference type="RefSeq" id="WP_270689205.1">
    <property type="nucleotide sequence ID" value="NZ_JAQFWQ010000098.1"/>
</dbReference>
<evidence type="ECO:0000259" key="2">
    <source>
        <dbReference type="Pfam" id="PF19694"/>
    </source>
</evidence>
<feature type="domain" description="DUF6194" evidence="2">
    <location>
        <begin position="1"/>
        <end position="150"/>
    </location>
</feature>
<dbReference type="EMBL" id="JAQFWQ010000098">
    <property type="protein sequence ID" value="MDA2813964.1"/>
    <property type="molecule type" value="Genomic_DNA"/>
</dbReference>
<name>A0ABT4UBY7_9ACTN</name>
<dbReference type="Proteomes" id="UP001527866">
    <property type="component" value="Unassembled WGS sequence"/>
</dbReference>
<evidence type="ECO:0000313" key="3">
    <source>
        <dbReference type="EMBL" id="MDA2813964.1"/>
    </source>
</evidence>
<evidence type="ECO:0000313" key="4">
    <source>
        <dbReference type="Proteomes" id="UP001527866"/>
    </source>
</evidence>
<accession>A0ABT4UBY7</accession>
<gene>
    <name evidence="3" type="ORF">O4J56_25185</name>
</gene>
<evidence type="ECO:0000256" key="1">
    <source>
        <dbReference type="SAM" id="MobiDB-lite"/>
    </source>
</evidence>
<dbReference type="InterPro" id="IPR045676">
    <property type="entry name" value="DUF6194"/>
</dbReference>